<evidence type="ECO:0000256" key="2">
    <source>
        <dbReference type="ARBA" id="ARBA00022801"/>
    </source>
</evidence>
<keyword evidence="2 4" id="KW-0378">Hydrolase</keyword>
<dbReference type="STRING" id="157687.HMPREF3180_00567"/>
<sequence length="486" mass="56282">MDFKDVEKKEEESVLEKKEIVEKDFWRQKYHIQGIVGLINDPNGFSQFKGKYHMFYQWNPLGTIHKNKTWAHSVSDDLLHWERLGTALRPDTWYSKDGVYSGSAIVDDGKLYLFYTGNVKDCGGNRESYQCLAVSSDGENFERWEPSIVNQPDGYTRHIRDPKIWKKDGKFYAVIGIQSEDLEGKAVLYSSENIKDWKFEGEIAGANHGKLKDFGFMWECPDYFQLKDEKTGEIKDLLVFSPQGLEPEGDLYNNKYQTGYLFGKLDYEKPEFEISSDFVEIDRGHDFYAPQSMEDDKGRRIIVGWMGVPEEEDFPTVKNEWIHCLTLPRELKVINGRLYQLPIKEMESIRGEKIEFNEKVAGEVKVGTGTTYELKTKFSNFNSDFGLKLRTGKNSETVLKFDYNDKKFVLDRTKGEQPDKRLRKVYLGNISELELTVFVDNSSVEVFINSGQEVFSSRIFPEKGADGISVFANENASVKIEKWEWK</sequence>
<dbReference type="Pfam" id="PF08244">
    <property type="entry name" value="Glyco_hydro_32C"/>
    <property type="match status" value="1"/>
</dbReference>
<evidence type="ECO:0000256" key="3">
    <source>
        <dbReference type="ARBA" id="ARBA00023295"/>
    </source>
</evidence>
<evidence type="ECO:0000259" key="7">
    <source>
        <dbReference type="Pfam" id="PF08244"/>
    </source>
</evidence>
<dbReference type="EC" id="3.2.1.26" evidence="4"/>
<evidence type="ECO:0000256" key="5">
    <source>
        <dbReference type="RuleBase" id="RU365015"/>
    </source>
</evidence>
<dbReference type="InterPro" id="IPR001362">
    <property type="entry name" value="Glyco_hydro_32"/>
</dbReference>
<keyword evidence="3 4" id="KW-0326">Glycosidase</keyword>
<dbReference type="UniPathway" id="UPA00238"/>
<dbReference type="RefSeq" id="WP_060917484.1">
    <property type="nucleotide sequence ID" value="NZ_KQ960028.1"/>
</dbReference>
<gene>
    <name evidence="8" type="ORF">HMPREF3180_00567</name>
</gene>
<dbReference type="EMBL" id="LSDD01000036">
    <property type="protein sequence ID" value="KXB69025.1"/>
    <property type="molecule type" value="Genomic_DNA"/>
</dbReference>
<organism evidence="8 9">
    <name type="scientific">Leptotrichia wadei</name>
    <dbReference type="NCBI Taxonomy" id="157687"/>
    <lineage>
        <taxon>Bacteria</taxon>
        <taxon>Fusobacteriati</taxon>
        <taxon>Fusobacteriota</taxon>
        <taxon>Fusobacteriia</taxon>
        <taxon>Fusobacteriales</taxon>
        <taxon>Leptotrichiaceae</taxon>
        <taxon>Leptotrichia</taxon>
    </lineage>
</organism>
<dbReference type="InterPro" id="IPR013148">
    <property type="entry name" value="Glyco_hydro_32_N"/>
</dbReference>
<dbReference type="PANTHER" id="PTHR43101">
    <property type="entry name" value="BETA-FRUCTOSIDASE"/>
    <property type="match status" value="1"/>
</dbReference>
<dbReference type="SUPFAM" id="SSF75005">
    <property type="entry name" value="Arabinanase/levansucrase/invertase"/>
    <property type="match status" value="1"/>
</dbReference>
<accession>A0A134AMU8</accession>
<evidence type="ECO:0000313" key="8">
    <source>
        <dbReference type="EMBL" id="KXB69025.1"/>
    </source>
</evidence>
<keyword evidence="5" id="KW-0119">Carbohydrate metabolism</keyword>
<evidence type="ECO:0000256" key="4">
    <source>
        <dbReference type="RuleBase" id="RU362110"/>
    </source>
</evidence>
<dbReference type="PATRIC" id="fig|157687.3.peg.566"/>
<evidence type="ECO:0000313" key="9">
    <source>
        <dbReference type="Proteomes" id="UP000070483"/>
    </source>
</evidence>
<dbReference type="OrthoDB" id="9759709at2"/>
<dbReference type="Proteomes" id="UP000070483">
    <property type="component" value="Unassembled WGS sequence"/>
</dbReference>
<feature type="domain" description="Glycosyl hydrolase family 32 N-terminal" evidence="6">
    <location>
        <begin position="31"/>
        <end position="342"/>
    </location>
</feature>
<dbReference type="InterPro" id="IPR051214">
    <property type="entry name" value="GH32_Enzymes"/>
</dbReference>
<dbReference type="Pfam" id="PF00251">
    <property type="entry name" value="Glyco_hydro_32N"/>
    <property type="match status" value="1"/>
</dbReference>
<dbReference type="NCBIfam" id="TIGR01322">
    <property type="entry name" value="scrB_fam"/>
    <property type="match status" value="1"/>
</dbReference>
<dbReference type="CDD" id="cd18623">
    <property type="entry name" value="GH32_ScrB-like"/>
    <property type="match status" value="1"/>
</dbReference>
<comment type="function">
    <text evidence="5">Enables the bacterium to metabolize sucrose as a sole carbon source.</text>
</comment>
<proteinExistence type="inferred from homology"/>
<dbReference type="GO" id="GO:0005737">
    <property type="term" value="C:cytoplasm"/>
    <property type="evidence" value="ECO:0007669"/>
    <property type="project" value="UniProtKB-SubCell"/>
</dbReference>
<comment type="pathway">
    <text evidence="5">Glycan biosynthesis; sucrose metabolism.</text>
</comment>
<comment type="similarity">
    <text evidence="1 4">Belongs to the glycosyl hydrolase 32 family.</text>
</comment>
<dbReference type="InterPro" id="IPR013320">
    <property type="entry name" value="ConA-like_dom_sf"/>
</dbReference>
<reference evidence="9" key="1">
    <citation type="submission" date="2016-01" db="EMBL/GenBank/DDBJ databases">
        <authorList>
            <person name="Mitreva M."/>
            <person name="Pepin K.H."/>
            <person name="Mihindukulasuriya K.A."/>
            <person name="Fulton R."/>
            <person name="Fronick C."/>
            <person name="O'Laughlin M."/>
            <person name="Miner T."/>
            <person name="Herter B."/>
            <person name="Rosa B.A."/>
            <person name="Cordes M."/>
            <person name="Tomlinson C."/>
            <person name="Wollam A."/>
            <person name="Palsikar V.B."/>
            <person name="Mardis E.R."/>
            <person name="Wilson R.K."/>
        </authorList>
    </citation>
    <scope>NUCLEOTIDE SEQUENCE [LARGE SCALE GENOMIC DNA]</scope>
    <source>
        <strain evidence="9">KA00185</strain>
    </source>
</reference>
<comment type="catalytic activity">
    <reaction evidence="4">
        <text>Hydrolysis of terminal non-reducing beta-D-fructofuranoside residues in beta-D-fructofuranosides.</text>
        <dbReference type="EC" id="3.2.1.26"/>
    </reaction>
</comment>
<dbReference type="Gene3D" id="2.60.120.560">
    <property type="entry name" value="Exo-inulinase, domain 1"/>
    <property type="match status" value="1"/>
</dbReference>
<feature type="domain" description="Glycosyl hydrolase family 32 C-terminal" evidence="7">
    <location>
        <begin position="345"/>
        <end position="481"/>
    </location>
</feature>
<dbReference type="InterPro" id="IPR006232">
    <property type="entry name" value="Suc6P_hydrolase"/>
</dbReference>
<dbReference type="PANTHER" id="PTHR43101:SF1">
    <property type="entry name" value="BETA-FRUCTOSIDASE"/>
    <property type="match status" value="1"/>
</dbReference>
<dbReference type="InterPro" id="IPR023296">
    <property type="entry name" value="Glyco_hydro_beta-prop_sf"/>
</dbReference>
<dbReference type="AlphaFoldDB" id="A0A134AMU8"/>
<name>A0A134AMU8_9FUSO</name>
<dbReference type="GO" id="GO:0005985">
    <property type="term" value="P:sucrose metabolic process"/>
    <property type="evidence" value="ECO:0007669"/>
    <property type="project" value="UniProtKB-UniPathway"/>
</dbReference>
<protein>
    <recommendedName>
        <fullName evidence="4">Sucrose-6-phosphate hydrolase</fullName>
        <ecNumber evidence="4">3.2.1.26</ecNumber>
    </recommendedName>
    <alternativeName>
        <fullName evidence="5">Invertase</fullName>
    </alternativeName>
</protein>
<comment type="caution">
    <text evidence="8">The sequence shown here is derived from an EMBL/GenBank/DDBJ whole genome shotgun (WGS) entry which is preliminary data.</text>
</comment>
<dbReference type="GO" id="GO:0004564">
    <property type="term" value="F:beta-fructofuranosidase activity"/>
    <property type="evidence" value="ECO:0007669"/>
    <property type="project" value="UniProtKB-EC"/>
</dbReference>
<evidence type="ECO:0000256" key="1">
    <source>
        <dbReference type="ARBA" id="ARBA00009902"/>
    </source>
</evidence>
<dbReference type="SMART" id="SM00640">
    <property type="entry name" value="Glyco_32"/>
    <property type="match status" value="1"/>
</dbReference>
<keyword evidence="5" id="KW-0963">Cytoplasm</keyword>
<dbReference type="SUPFAM" id="SSF49899">
    <property type="entry name" value="Concanavalin A-like lectins/glucanases"/>
    <property type="match status" value="1"/>
</dbReference>
<comment type="subcellular location">
    <subcellularLocation>
        <location evidence="5">Cytoplasm</location>
    </subcellularLocation>
</comment>
<evidence type="ECO:0000259" key="6">
    <source>
        <dbReference type="Pfam" id="PF00251"/>
    </source>
</evidence>
<dbReference type="Gene3D" id="2.115.10.20">
    <property type="entry name" value="Glycosyl hydrolase domain, family 43"/>
    <property type="match status" value="1"/>
</dbReference>
<dbReference type="InterPro" id="IPR013189">
    <property type="entry name" value="Glyco_hydro_32_C"/>
</dbReference>
<keyword evidence="9" id="KW-1185">Reference proteome</keyword>